<feature type="domain" description="Hemerythrin-like" evidence="1">
    <location>
        <begin position="127"/>
        <end position="276"/>
    </location>
</feature>
<accession>A0A8K0GMB1</accession>
<proteinExistence type="predicted"/>
<evidence type="ECO:0000313" key="3">
    <source>
        <dbReference type="Proteomes" id="UP000796880"/>
    </source>
</evidence>
<dbReference type="AlphaFoldDB" id="A0A8K0GMB1"/>
<name>A0A8K0GMB1_9ROSA</name>
<protein>
    <recommendedName>
        <fullName evidence="1">Hemerythrin-like domain-containing protein</fullName>
    </recommendedName>
</protein>
<evidence type="ECO:0000313" key="2">
    <source>
        <dbReference type="EMBL" id="KAF3434472.1"/>
    </source>
</evidence>
<keyword evidence="3" id="KW-1185">Reference proteome</keyword>
<gene>
    <name evidence="2" type="ORF">FNV43_RR25575</name>
</gene>
<dbReference type="OrthoDB" id="4951845at2759"/>
<dbReference type="Proteomes" id="UP000796880">
    <property type="component" value="Unassembled WGS sequence"/>
</dbReference>
<dbReference type="EMBL" id="VOIH02000011">
    <property type="protein sequence ID" value="KAF3434472.1"/>
    <property type="molecule type" value="Genomic_DNA"/>
</dbReference>
<reference evidence="2" key="1">
    <citation type="submission" date="2020-03" db="EMBL/GenBank/DDBJ databases">
        <title>A high-quality chromosome-level genome assembly of a woody plant with both climbing and erect habits, Rhamnella rubrinervis.</title>
        <authorList>
            <person name="Lu Z."/>
            <person name="Yang Y."/>
            <person name="Zhu X."/>
            <person name="Sun Y."/>
        </authorList>
    </citation>
    <scope>NUCLEOTIDE SEQUENCE</scope>
    <source>
        <strain evidence="2">BYM</strain>
        <tissue evidence="2">Leaf</tissue>
    </source>
</reference>
<dbReference type="InterPro" id="IPR012312">
    <property type="entry name" value="Hemerythrin-like"/>
</dbReference>
<sequence length="342" mass="38133">MGNCFAKSNKSTAEIVPHHDHSTTVRLFASTTAEIVPHHDHSTVVRLFGSASGTNTAHVRLALLHKSVSHRFTASVADTPLLQIGSERISGTRDFLLQYIEAKFPHPPLVLRGVAGDDRTTPLPVSATVLQHKSIAWHANRLVRWAEDLGSRGGKRKGNGGVDPTVGTPRMEVRKFARSYSQLLEMMLEHAQMEERVLFPILDVDDPAICKAANEEHARDLPIMNGIKEDIKSIGVLDNGSPAYQEALSNLSKRLKSLQEHCKEHFVEEEKQLLPYMEAAELSKEQQRKLLERCLNVMQGTHSHLINFLLEGLVPLEAMQYLDLISLCSNCEQMVSMLDISK</sequence>
<comment type="caution">
    <text evidence="2">The sequence shown here is derived from an EMBL/GenBank/DDBJ whole genome shotgun (WGS) entry which is preliminary data.</text>
</comment>
<dbReference type="PANTHER" id="PTHR35739">
    <property type="entry name" value="OS01G0861700 PROTEIN"/>
    <property type="match status" value="1"/>
</dbReference>
<evidence type="ECO:0000259" key="1">
    <source>
        <dbReference type="Pfam" id="PF01814"/>
    </source>
</evidence>
<dbReference type="CDD" id="cd12108">
    <property type="entry name" value="Hr-like"/>
    <property type="match status" value="1"/>
</dbReference>
<organism evidence="2 3">
    <name type="scientific">Rhamnella rubrinervis</name>
    <dbReference type="NCBI Taxonomy" id="2594499"/>
    <lineage>
        <taxon>Eukaryota</taxon>
        <taxon>Viridiplantae</taxon>
        <taxon>Streptophyta</taxon>
        <taxon>Embryophyta</taxon>
        <taxon>Tracheophyta</taxon>
        <taxon>Spermatophyta</taxon>
        <taxon>Magnoliopsida</taxon>
        <taxon>eudicotyledons</taxon>
        <taxon>Gunneridae</taxon>
        <taxon>Pentapetalae</taxon>
        <taxon>rosids</taxon>
        <taxon>fabids</taxon>
        <taxon>Rosales</taxon>
        <taxon>Rhamnaceae</taxon>
        <taxon>rhamnoid group</taxon>
        <taxon>Rhamneae</taxon>
        <taxon>Rhamnella</taxon>
    </lineage>
</organism>
<dbReference type="Gene3D" id="1.20.120.520">
    <property type="entry name" value="nmb1532 protein domain like"/>
    <property type="match status" value="1"/>
</dbReference>
<dbReference type="Pfam" id="PF01814">
    <property type="entry name" value="Hemerythrin"/>
    <property type="match status" value="1"/>
</dbReference>
<dbReference type="PANTHER" id="PTHR35739:SF1">
    <property type="entry name" value="OS01G0861700 PROTEIN"/>
    <property type="match status" value="1"/>
</dbReference>